<dbReference type="InterPro" id="IPR036388">
    <property type="entry name" value="WH-like_DNA-bd_sf"/>
</dbReference>
<dbReference type="SMART" id="SM00345">
    <property type="entry name" value="HTH_GNTR"/>
    <property type="match status" value="1"/>
</dbReference>
<dbReference type="InterPro" id="IPR000524">
    <property type="entry name" value="Tscrpt_reg_HTH_GntR"/>
</dbReference>
<protein>
    <submittedName>
        <fullName evidence="7">Putative transcriptional regulator</fullName>
    </submittedName>
</protein>
<dbReference type="Pfam" id="PF00392">
    <property type="entry name" value="GntR"/>
    <property type="match status" value="1"/>
</dbReference>
<evidence type="ECO:0000256" key="1">
    <source>
        <dbReference type="ARBA" id="ARBA00005384"/>
    </source>
</evidence>
<dbReference type="RefSeq" id="WP_003129375.1">
    <property type="nucleotide sequence ID" value="NC_008463.1"/>
</dbReference>
<dbReference type="Pfam" id="PF00155">
    <property type="entry name" value="Aminotran_1_2"/>
    <property type="match status" value="1"/>
</dbReference>
<keyword evidence="3" id="KW-0805">Transcription regulation</keyword>
<dbReference type="GO" id="GO:0030170">
    <property type="term" value="F:pyridoxal phosphate binding"/>
    <property type="evidence" value="ECO:0007669"/>
    <property type="project" value="InterPro"/>
</dbReference>
<evidence type="ECO:0000256" key="5">
    <source>
        <dbReference type="ARBA" id="ARBA00023163"/>
    </source>
</evidence>
<dbReference type="EMBL" id="CP000438">
    <property type="protein sequence ID" value="ABJ13443.1"/>
    <property type="molecule type" value="Genomic_DNA"/>
</dbReference>
<dbReference type="GO" id="GO:0003700">
    <property type="term" value="F:DNA-binding transcription factor activity"/>
    <property type="evidence" value="ECO:0007669"/>
    <property type="project" value="InterPro"/>
</dbReference>
<sequence>MFRQSLLESVKARLLHPQLQALPLHARIQRAIRQLILDGALAPGNPLPASRALAQSLGVSRDTVEAAYSHLHAEGFIERRVGSGSVVAAATRLSPGRRGAGAPRRVGGAPRLSRRGEAMQAGGGVREQLVPRPFAPGVPETRTFPLATWERLQRQVLKEYGARALTHGDPQGAEPLRQAIADYVNLERGARATADRVLVLTSSQQALGLCASVLLDAGERIFVEDPAYYGARKAFEAAGLECLPVPVDEQGLRPEPILAQPQAARALCLTPSHHYPTGVTLSLERRLALIEWAQRQQAWIIEDDYDSEFHYAGRPTACVQGLDVHERTLYIGTFTKSLFPGLRIGYMVLPPALVAPMTVARSLQDGHNASLAQLTLARFIAGGHFGAYVRGMRNLYGERLGFLAERVGKRLGGLVEPRVPAGGLQMPGLLCAEIDETRAIAAAYRAGVELVGLSALHLAAPPRAGFLMGFAAYTTDELEAAVGVLAKTLRGLRANP</sequence>
<dbReference type="SUPFAM" id="SSF53383">
    <property type="entry name" value="PLP-dependent transferases"/>
    <property type="match status" value="1"/>
</dbReference>
<evidence type="ECO:0000259" key="6">
    <source>
        <dbReference type="PROSITE" id="PS50949"/>
    </source>
</evidence>
<dbReference type="CDD" id="cd07377">
    <property type="entry name" value="WHTH_GntR"/>
    <property type="match status" value="1"/>
</dbReference>
<dbReference type="KEGG" id="pau:PA14_10010"/>
<gene>
    <name evidence="7" type="ordered locus">PA14_10010</name>
</gene>
<evidence type="ECO:0000256" key="2">
    <source>
        <dbReference type="ARBA" id="ARBA00022898"/>
    </source>
</evidence>
<reference evidence="7 8" key="1">
    <citation type="journal article" date="2006" name="Genome Biol.">
        <title>Genomic analysis reveals that Pseudomonas aeruginosa virulence is combinatorial.</title>
        <authorList>
            <person name="Lee D.G."/>
            <person name="Urbach J.M."/>
            <person name="Wu G."/>
            <person name="Liberati N.T."/>
            <person name="Feinbaum R.L."/>
            <person name="Miyata S."/>
            <person name="Diggins L.T."/>
            <person name="He J."/>
            <person name="Saucier M."/>
            <person name="Deziel E."/>
            <person name="Friedman L."/>
            <person name="Li L."/>
            <person name="Grills G."/>
            <person name="Montgomery K."/>
            <person name="Kucherlapati R."/>
            <person name="Rahme L.G."/>
            <person name="Ausubel F.M."/>
        </authorList>
    </citation>
    <scope>NUCLEOTIDE SEQUENCE [LARGE SCALE GENOMIC DNA]</scope>
    <source>
        <strain evidence="7 8">UCBPP-PA14</strain>
    </source>
</reference>
<dbReference type="Gene3D" id="3.40.640.10">
    <property type="entry name" value="Type I PLP-dependent aspartate aminotransferase-like (Major domain)"/>
    <property type="match status" value="1"/>
</dbReference>
<accession>A0A0H2ZG50</accession>
<feature type="domain" description="HTH gntR-type" evidence="6">
    <location>
        <begin position="22"/>
        <end position="90"/>
    </location>
</feature>
<dbReference type="GO" id="GO:0003677">
    <property type="term" value="F:DNA binding"/>
    <property type="evidence" value="ECO:0007669"/>
    <property type="project" value="UniProtKB-KW"/>
</dbReference>
<keyword evidence="4" id="KW-0238">DNA-binding</keyword>
<dbReference type="AlphaFoldDB" id="A0A0H2ZG50"/>
<dbReference type="PANTHER" id="PTHR46577">
    <property type="entry name" value="HTH-TYPE TRANSCRIPTIONAL REGULATORY PROTEIN GABR"/>
    <property type="match status" value="1"/>
</dbReference>
<evidence type="ECO:0000313" key="7">
    <source>
        <dbReference type="EMBL" id="ABJ13443.1"/>
    </source>
</evidence>
<dbReference type="InterPro" id="IPR015421">
    <property type="entry name" value="PyrdxlP-dep_Trfase_major"/>
</dbReference>
<dbReference type="Proteomes" id="UP000000653">
    <property type="component" value="Chromosome"/>
</dbReference>
<dbReference type="InterPro" id="IPR015424">
    <property type="entry name" value="PyrdxlP-dep_Trfase"/>
</dbReference>
<keyword evidence="2" id="KW-0663">Pyridoxal phosphate</keyword>
<dbReference type="InterPro" id="IPR004839">
    <property type="entry name" value="Aminotransferase_I/II_large"/>
</dbReference>
<comment type="similarity">
    <text evidence="1">In the C-terminal section; belongs to the class-I pyridoxal-phosphate-dependent aminotransferase family.</text>
</comment>
<dbReference type="InterPro" id="IPR051446">
    <property type="entry name" value="HTH_trans_reg/aminotransferase"/>
</dbReference>
<proteinExistence type="inferred from homology"/>
<name>A0A0H2ZG50_PSEAB</name>
<evidence type="ECO:0000256" key="3">
    <source>
        <dbReference type="ARBA" id="ARBA00023015"/>
    </source>
</evidence>
<organism evidence="7 8">
    <name type="scientific">Pseudomonas aeruginosa (strain UCBPP-PA14)</name>
    <dbReference type="NCBI Taxonomy" id="208963"/>
    <lineage>
        <taxon>Bacteria</taxon>
        <taxon>Pseudomonadati</taxon>
        <taxon>Pseudomonadota</taxon>
        <taxon>Gammaproteobacteria</taxon>
        <taxon>Pseudomonadales</taxon>
        <taxon>Pseudomonadaceae</taxon>
        <taxon>Pseudomonas</taxon>
    </lineage>
</organism>
<dbReference type="PANTHER" id="PTHR46577:SF1">
    <property type="entry name" value="HTH-TYPE TRANSCRIPTIONAL REGULATORY PROTEIN GABR"/>
    <property type="match status" value="1"/>
</dbReference>
<dbReference type="PROSITE" id="PS50949">
    <property type="entry name" value="HTH_GNTR"/>
    <property type="match status" value="1"/>
</dbReference>
<dbReference type="HOGENOM" id="CLU_017584_0_1_6"/>
<dbReference type="InterPro" id="IPR036390">
    <property type="entry name" value="WH_DNA-bd_sf"/>
</dbReference>
<evidence type="ECO:0000256" key="4">
    <source>
        <dbReference type="ARBA" id="ARBA00023125"/>
    </source>
</evidence>
<dbReference type="CDD" id="cd00609">
    <property type="entry name" value="AAT_like"/>
    <property type="match status" value="1"/>
</dbReference>
<dbReference type="Gene3D" id="1.10.10.10">
    <property type="entry name" value="Winged helix-like DNA-binding domain superfamily/Winged helix DNA-binding domain"/>
    <property type="match status" value="1"/>
</dbReference>
<dbReference type="SUPFAM" id="SSF46785">
    <property type="entry name" value="Winged helix' DNA-binding domain"/>
    <property type="match status" value="1"/>
</dbReference>
<evidence type="ECO:0000313" key="8">
    <source>
        <dbReference type="Proteomes" id="UP000000653"/>
    </source>
</evidence>
<dbReference type="BioCyc" id="PAER208963:G1G74-832-MONOMER"/>
<dbReference type="PRINTS" id="PR00035">
    <property type="entry name" value="HTHGNTR"/>
</dbReference>
<keyword evidence="5" id="KW-0804">Transcription</keyword>